<reference evidence="2 3" key="1">
    <citation type="submission" date="2019-01" db="EMBL/GenBank/DDBJ databases">
        <title>Spirosoma flava sp. nov., a propanil-degrading bacterium isolated from herbicide-contaminated soil.</title>
        <authorList>
            <person name="Zhang L."/>
            <person name="Jiang J.-D."/>
        </authorList>
    </citation>
    <scope>NUCLEOTIDE SEQUENCE [LARGE SCALE GENOMIC DNA]</scope>
    <source>
        <strain evidence="2 3">TY50</strain>
    </source>
</reference>
<evidence type="ECO:0000313" key="3">
    <source>
        <dbReference type="Proteomes" id="UP000290407"/>
    </source>
</evidence>
<feature type="region of interest" description="Disordered" evidence="1">
    <location>
        <begin position="253"/>
        <end position="272"/>
    </location>
</feature>
<organism evidence="2 3">
    <name type="scientific">Spirosoma sordidisoli</name>
    <dbReference type="NCBI Taxonomy" id="2502893"/>
    <lineage>
        <taxon>Bacteria</taxon>
        <taxon>Pseudomonadati</taxon>
        <taxon>Bacteroidota</taxon>
        <taxon>Cytophagia</taxon>
        <taxon>Cytophagales</taxon>
        <taxon>Cytophagaceae</taxon>
        <taxon>Spirosoma</taxon>
    </lineage>
</organism>
<proteinExistence type="predicted"/>
<dbReference type="Proteomes" id="UP000290407">
    <property type="component" value="Unassembled WGS sequence"/>
</dbReference>
<accession>A0A4Q2UGD6</accession>
<keyword evidence="3" id="KW-1185">Reference proteome</keyword>
<name>A0A4Q2UGD6_9BACT</name>
<evidence type="ECO:0000256" key="1">
    <source>
        <dbReference type="SAM" id="MobiDB-lite"/>
    </source>
</evidence>
<protein>
    <submittedName>
        <fullName evidence="2">Uncharacterized protein</fullName>
    </submittedName>
</protein>
<sequence>MIKAMNGPRLAEADQNELDGLVKEIVFLLGLRSADADATAKQLLHMTAYLRKRYHQTPTAEIRRAYQLYVEGELGLEPIRIFDAISLNQIMRAYWKHRGKILHPLIEGQKLLPSAERPEPTPDQIEAIMRQSLEDAYQRLRAKETVTDHGNAIYEWLDAKGLIPFTPERKQAIFKQALTALQQHHAWSAATTRHNPTGRAEARRLADVFKKTQLADGPPLTGEPLEEARRYAKQLAFILLLAEWIDAGVKPAEVLDQPPPAGAEPLPDGGVS</sequence>
<evidence type="ECO:0000313" key="2">
    <source>
        <dbReference type="EMBL" id="RYC66320.1"/>
    </source>
</evidence>
<comment type="caution">
    <text evidence="2">The sequence shown here is derived from an EMBL/GenBank/DDBJ whole genome shotgun (WGS) entry which is preliminary data.</text>
</comment>
<gene>
    <name evidence="2" type="ORF">EQG79_30050</name>
</gene>
<dbReference type="EMBL" id="SBLB01000016">
    <property type="protein sequence ID" value="RYC66320.1"/>
    <property type="molecule type" value="Genomic_DNA"/>
</dbReference>
<dbReference type="AlphaFoldDB" id="A0A4Q2UGD6"/>